<protein>
    <recommendedName>
        <fullName evidence="1">Chromo domain-containing protein</fullName>
    </recommendedName>
</protein>
<dbReference type="EMBL" id="CAJSTJ010000119">
    <property type="protein sequence ID" value="CAG7557496.1"/>
    <property type="molecule type" value="Genomic_DNA"/>
</dbReference>
<feature type="domain" description="Chromo" evidence="1">
    <location>
        <begin position="60"/>
        <end position="117"/>
    </location>
</feature>
<dbReference type="PROSITE" id="PS50013">
    <property type="entry name" value="CHROMO_2"/>
    <property type="match status" value="1"/>
</dbReference>
<evidence type="ECO:0000313" key="3">
    <source>
        <dbReference type="Proteomes" id="UP000693738"/>
    </source>
</evidence>
<sequence length="117" mass="13549">MSNISVAYKANMVPATLKPISILSFQLKPDYTLRLELRLAGGLRRSFTGGRAYATGFDKWHVFAVLGHRRNRATGAMEYKLHWEGYPKKEFTWEDALDFELWPPNLKQKYDQFHGLA</sequence>
<dbReference type="Pfam" id="PF00385">
    <property type="entry name" value="Chromo"/>
    <property type="match status" value="1"/>
</dbReference>
<dbReference type="AlphaFoldDB" id="A0A8J2N8F0"/>
<organism evidence="2 3">
    <name type="scientific">Fusarium equiseti</name>
    <name type="common">Fusarium scirpi</name>
    <dbReference type="NCBI Taxonomy" id="61235"/>
    <lineage>
        <taxon>Eukaryota</taxon>
        <taxon>Fungi</taxon>
        <taxon>Dikarya</taxon>
        <taxon>Ascomycota</taxon>
        <taxon>Pezizomycotina</taxon>
        <taxon>Sordariomycetes</taxon>
        <taxon>Hypocreomycetidae</taxon>
        <taxon>Hypocreales</taxon>
        <taxon>Nectriaceae</taxon>
        <taxon>Fusarium</taxon>
        <taxon>Fusarium incarnatum-equiseti species complex</taxon>
    </lineage>
</organism>
<comment type="caution">
    <text evidence="2">The sequence shown here is derived from an EMBL/GenBank/DDBJ whole genome shotgun (WGS) entry which is preliminary data.</text>
</comment>
<dbReference type="InterPro" id="IPR023780">
    <property type="entry name" value="Chromo_domain"/>
</dbReference>
<dbReference type="SMART" id="SM00298">
    <property type="entry name" value="CHROMO"/>
    <property type="match status" value="1"/>
</dbReference>
<name>A0A8J2N8F0_FUSEQ</name>
<evidence type="ECO:0000259" key="1">
    <source>
        <dbReference type="PROSITE" id="PS50013"/>
    </source>
</evidence>
<dbReference type="Proteomes" id="UP000693738">
    <property type="component" value="Unassembled WGS sequence"/>
</dbReference>
<gene>
    <name evidence="2" type="ORF">FEQUK3_LOCUS3276</name>
</gene>
<accession>A0A8J2N8F0</accession>
<proteinExistence type="predicted"/>
<evidence type="ECO:0000313" key="2">
    <source>
        <dbReference type="EMBL" id="CAG7557496.1"/>
    </source>
</evidence>
<dbReference type="InterPro" id="IPR000953">
    <property type="entry name" value="Chromo/chromo_shadow_dom"/>
</dbReference>
<dbReference type="CDD" id="cd00024">
    <property type="entry name" value="CD_CSD"/>
    <property type="match status" value="1"/>
</dbReference>
<reference evidence="2" key="1">
    <citation type="submission" date="2021-05" db="EMBL/GenBank/DDBJ databases">
        <authorList>
            <person name="Khan N."/>
        </authorList>
    </citation>
    <scope>NUCLEOTIDE SEQUENCE</scope>
</reference>